<dbReference type="PANTHER" id="PTHR15741">
    <property type="entry name" value="BASIC HELIX-LOOP-HELIX ZIP TRANSCRIPTION FACTOR"/>
    <property type="match status" value="1"/>
</dbReference>
<dbReference type="GO" id="GO:0000978">
    <property type="term" value="F:RNA polymerase II cis-regulatory region sequence-specific DNA binding"/>
    <property type="evidence" value="ECO:0007669"/>
    <property type="project" value="TreeGrafter"/>
</dbReference>
<dbReference type="EMBL" id="VICG01000014">
    <property type="protein sequence ID" value="KAA8565410.1"/>
    <property type="molecule type" value="Genomic_DNA"/>
</dbReference>
<dbReference type="GO" id="GO:0000981">
    <property type="term" value="F:DNA-binding transcription factor activity, RNA polymerase II-specific"/>
    <property type="evidence" value="ECO:0007669"/>
    <property type="project" value="TreeGrafter"/>
</dbReference>
<dbReference type="PANTHER" id="PTHR15741:SF27">
    <property type="entry name" value="TRANSCRIPTION FACTOR AP-4"/>
    <property type="match status" value="1"/>
</dbReference>
<accession>A0A5M9JA19</accession>
<feature type="region of interest" description="Disordered" evidence="6">
    <location>
        <begin position="244"/>
        <end position="361"/>
    </location>
</feature>
<comment type="caution">
    <text evidence="8">The sequence shown here is derived from an EMBL/GenBank/DDBJ whole genome shotgun (WGS) entry which is preliminary data.</text>
</comment>
<dbReference type="GO" id="GO:0046983">
    <property type="term" value="F:protein dimerization activity"/>
    <property type="evidence" value="ECO:0007669"/>
    <property type="project" value="InterPro"/>
</dbReference>
<organism evidence="8 9">
    <name type="scientific">Monilinia fructicola</name>
    <name type="common">Brown rot fungus</name>
    <name type="synonym">Ciboria fructicola</name>
    <dbReference type="NCBI Taxonomy" id="38448"/>
    <lineage>
        <taxon>Eukaryota</taxon>
        <taxon>Fungi</taxon>
        <taxon>Dikarya</taxon>
        <taxon>Ascomycota</taxon>
        <taxon>Pezizomycotina</taxon>
        <taxon>Leotiomycetes</taxon>
        <taxon>Helotiales</taxon>
        <taxon>Sclerotiniaceae</taxon>
        <taxon>Monilinia</taxon>
    </lineage>
</organism>
<keyword evidence="9" id="KW-1185">Reference proteome</keyword>
<proteinExistence type="predicted"/>
<evidence type="ECO:0000313" key="8">
    <source>
        <dbReference type="EMBL" id="KAA8565410.1"/>
    </source>
</evidence>
<sequence length="418" mass="45765">MLAIQRLSMGSSKPPKLDMPFGYAFDSNSTFPFPSPTAPAPGPPLLDDSESNLLDSFFDGVSSDHFNYDFFSNAQDGGNGGAGGAGELNGWEELPPTFMGTRVTFGQQPQLSNEPSIRNARSHSISSETLFGNHGLPSQLSNHVRPQSISHYPTTISGLDRPRDAFMRDTLYTEMMFGPNHAGPDLMRRPKPVPQKVDIRWGSDAGFGSSQGFVPPPNAAKIEEAEIKRLQALDEFIGAALGAESSAENTRPNSPTIHRNNIPLQRRPSPGIVKEEDQEPPKKRRKSKFGSAEDGEDDEESQGKVDGRKKRKSVVKISAGSPGPSEGGHKRRKSTSTTAKSTRENLTEDQKRENHIKSEQKRRTLIREGFEDLGELVPGLRGGGFSKSTILVMTADWLEELMQGNEALRQRIDAAKGR</sequence>
<evidence type="ECO:0000313" key="9">
    <source>
        <dbReference type="Proteomes" id="UP000322873"/>
    </source>
</evidence>
<feature type="compositionally biased region" description="Polar residues" evidence="6">
    <location>
        <begin position="246"/>
        <end position="263"/>
    </location>
</feature>
<evidence type="ECO:0000256" key="2">
    <source>
        <dbReference type="ARBA" id="ARBA00023015"/>
    </source>
</evidence>
<dbReference type="GO" id="GO:0005634">
    <property type="term" value="C:nucleus"/>
    <property type="evidence" value="ECO:0007669"/>
    <property type="project" value="UniProtKB-SubCell"/>
</dbReference>
<dbReference type="SUPFAM" id="SSF47459">
    <property type="entry name" value="HLH, helix-loop-helix DNA-binding domain"/>
    <property type="match status" value="1"/>
</dbReference>
<dbReference type="InterPro" id="IPR052207">
    <property type="entry name" value="Max-like/E-box_TFs"/>
</dbReference>
<gene>
    <name evidence="8" type="ORF">EYC84_011115</name>
</gene>
<dbReference type="AlphaFoldDB" id="A0A5M9JA19"/>
<keyword evidence="5" id="KW-0539">Nucleus</keyword>
<name>A0A5M9JA19_MONFR</name>
<feature type="compositionally biased region" description="Basic and acidic residues" evidence="6">
    <location>
        <begin position="341"/>
        <end position="361"/>
    </location>
</feature>
<dbReference type="PROSITE" id="PS50888">
    <property type="entry name" value="BHLH"/>
    <property type="match status" value="1"/>
</dbReference>
<evidence type="ECO:0000256" key="6">
    <source>
        <dbReference type="SAM" id="MobiDB-lite"/>
    </source>
</evidence>
<evidence type="ECO:0000256" key="5">
    <source>
        <dbReference type="ARBA" id="ARBA00023242"/>
    </source>
</evidence>
<dbReference type="Gene3D" id="4.10.280.10">
    <property type="entry name" value="Helix-loop-helix DNA-binding domain"/>
    <property type="match status" value="1"/>
</dbReference>
<dbReference type="SMART" id="SM00353">
    <property type="entry name" value="HLH"/>
    <property type="match status" value="1"/>
</dbReference>
<dbReference type="InterPro" id="IPR036638">
    <property type="entry name" value="HLH_DNA-bd_sf"/>
</dbReference>
<keyword evidence="4" id="KW-0804">Transcription</keyword>
<dbReference type="InterPro" id="IPR011598">
    <property type="entry name" value="bHLH_dom"/>
</dbReference>
<keyword evidence="2" id="KW-0805">Transcription regulation</keyword>
<dbReference type="VEuPathDB" id="FungiDB:MFRU_071g00030"/>
<evidence type="ECO:0000256" key="3">
    <source>
        <dbReference type="ARBA" id="ARBA00023125"/>
    </source>
</evidence>
<protein>
    <recommendedName>
        <fullName evidence="7">BHLH domain-containing protein</fullName>
    </recommendedName>
</protein>
<evidence type="ECO:0000256" key="4">
    <source>
        <dbReference type="ARBA" id="ARBA00023163"/>
    </source>
</evidence>
<reference evidence="8 9" key="1">
    <citation type="submission" date="2019-06" db="EMBL/GenBank/DDBJ databases">
        <title>Genome Sequence of the Brown Rot Fungal Pathogen Monilinia fructicola.</title>
        <authorList>
            <person name="De Miccolis Angelini R.M."/>
            <person name="Landi L."/>
            <person name="Abate D."/>
            <person name="Pollastro S."/>
            <person name="Romanazzi G."/>
            <person name="Faretra F."/>
        </authorList>
    </citation>
    <scope>NUCLEOTIDE SEQUENCE [LARGE SCALE GENOMIC DNA]</scope>
    <source>
        <strain evidence="8 9">Mfrc123</strain>
    </source>
</reference>
<evidence type="ECO:0000259" key="7">
    <source>
        <dbReference type="PROSITE" id="PS50888"/>
    </source>
</evidence>
<evidence type="ECO:0000256" key="1">
    <source>
        <dbReference type="ARBA" id="ARBA00004123"/>
    </source>
</evidence>
<dbReference type="Proteomes" id="UP000322873">
    <property type="component" value="Unassembled WGS sequence"/>
</dbReference>
<feature type="domain" description="BHLH" evidence="7">
    <location>
        <begin position="350"/>
        <end position="401"/>
    </location>
</feature>
<comment type="subcellular location">
    <subcellularLocation>
        <location evidence="1">Nucleus</location>
    </subcellularLocation>
</comment>
<dbReference type="Pfam" id="PF00010">
    <property type="entry name" value="HLH"/>
    <property type="match status" value="1"/>
</dbReference>
<dbReference type="CDD" id="cd11404">
    <property type="entry name" value="bHLHzip_Mlx_like"/>
    <property type="match status" value="1"/>
</dbReference>
<keyword evidence="3" id="KW-0238">DNA-binding</keyword>